<dbReference type="Gene3D" id="3.30.160.40">
    <property type="entry name" value="Porphobilinogen deaminase, C-terminal domain"/>
    <property type="match status" value="1"/>
</dbReference>
<evidence type="ECO:0000256" key="5">
    <source>
        <dbReference type="ARBA" id="ARBA00023244"/>
    </source>
</evidence>
<proteinExistence type="inferred from homology"/>
<dbReference type="InterPro" id="IPR022418">
    <property type="entry name" value="Porphobilinogen_deaminase_C"/>
</dbReference>
<sequence length="160" mass="17609">DLNFHELRGNIETRLARGTEYDAILISAVALVRLGLQPQIVDILEPEFMLPQVGQGALGIESRAGDDETKELLTRIQDPVSRAEVDAERSFLLEIGADCRSPIAAYAIHEQNQIRLRSLVASEDGKTVFVDDRSGNDEIKLGRIAADTLIESGARNLFHS</sequence>
<dbReference type="SUPFAM" id="SSF53850">
    <property type="entry name" value="Periplasmic binding protein-like II"/>
    <property type="match status" value="1"/>
</dbReference>
<dbReference type="InterPro" id="IPR036803">
    <property type="entry name" value="Porphobilinogen_deaminase_C_sf"/>
</dbReference>
<dbReference type="InterPro" id="IPR022419">
    <property type="entry name" value="Porphobilin_deaminase_cofac_BS"/>
</dbReference>
<comment type="similarity">
    <text evidence="2">Belongs to the HMBS family.</text>
</comment>
<dbReference type="EMBL" id="UINC01211892">
    <property type="protein sequence ID" value="SVE35983.1"/>
    <property type="molecule type" value="Genomic_DNA"/>
</dbReference>
<dbReference type="AlphaFoldDB" id="A0A383CVB3"/>
<dbReference type="PROSITE" id="PS00533">
    <property type="entry name" value="PORPHOBILINOGEN_DEAM"/>
    <property type="match status" value="1"/>
</dbReference>
<dbReference type="InterPro" id="IPR000860">
    <property type="entry name" value="HemC"/>
</dbReference>
<dbReference type="GO" id="GO:0006783">
    <property type="term" value="P:heme biosynthetic process"/>
    <property type="evidence" value="ECO:0007669"/>
    <property type="project" value="TreeGrafter"/>
</dbReference>
<feature type="domain" description="Porphobilinogen deaminase N-terminal" evidence="6">
    <location>
        <begin position="1"/>
        <end position="70"/>
    </location>
</feature>
<dbReference type="InterPro" id="IPR022417">
    <property type="entry name" value="Porphobilin_deaminase_N"/>
</dbReference>
<protein>
    <recommendedName>
        <fullName evidence="3">hydroxymethylbilane synthase</fullName>
        <ecNumber evidence="3">2.5.1.61</ecNumber>
    </recommendedName>
</protein>
<reference evidence="8" key="1">
    <citation type="submission" date="2018-05" db="EMBL/GenBank/DDBJ databases">
        <authorList>
            <person name="Lanie J.A."/>
            <person name="Ng W.-L."/>
            <person name="Kazmierczak K.M."/>
            <person name="Andrzejewski T.M."/>
            <person name="Davidsen T.M."/>
            <person name="Wayne K.J."/>
            <person name="Tettelin H."/>
            <person name="Glass J.I."/>
            <person name="Rusch D."/>
            <person name="Podicherti R."/>
            <person name="Tsui H.-C.T."/>
            <person name="Winkler M.E."/>
        </authorList>
    </citation>
    <scope>NUCLEOTIDE SEQUENCE</scope>
</reference>
<evidence type="ECO:0000256" key="2">
    <source>
        <dbReference type="ARBA" id="ARBA00005638"/>
    </source>
</evidence>
<dbReference type="SUPFAM" id="SSF54782">
    <property type="entry name" value="Porphobilinogen deaminase (hydroxymethylbilane synthase), C-terminal domain"/>
    <property type="match status" value="1"/>
</dbReference>
<keyword evidence="5" id="KW-0627">Porphyrin biosynthesis</keyword>
<dbReference type="PANTHER" id="PTHR11557">
    <property type="entry name" value="PORPHOBILINOGEN DEAMINASE"/>
    <property type="match status" value="1"/>
</dbReference>
<keyword evidence="4" id="KW-0808">Transferase</keyword>
<organism evidence="8">
    <name type="scientific">marine metagenome</name>
    <dbReference type="NCBI Taxonomy" id="408172"/>
    <lineage>
        <taxon>unclassified sequences</taxon>
        <taxon>metagenomes</taxon>
        <taxon>ecological metagenomes</taxon>
    </lineage>
</organism>
<evidence type="ECO:0000256" key="1">
    <source>
        <dbReference type="ARBA" id="ARBA00001916"/>
    </source>
</evidence>
<comment type="cofactor">
    <cofactor evidence="1">
        <name>dipyrromethane</name>
        <dbReference type="ChEBI" id="CHEBI:60342"/>
    </cofactor>
</comment>
<accession>A0A383CVB3</accession>
<dbReference type="PANTHER" id="PTHR11557:SF0">
    <property type="entry name" value="PORPHOBILINOGEN DEAMINASE"/>
    <property type="match status" value="1"/>
</dbReference>
<feature type="domain" description="Porphobilinogen deaminase C-terminal" evidence="7">
    <location>
        <begin position="84"/>
        <end position="150"/>
    </location>
</feature>
<name>A0A383CVB3_9ZZZZ</name>
<feature type="non-terminal residue" evidence="8">
    <location>
        <position position="1"/>
    </location>
</feature>
<dbReference type="GO" id="GO:0005737">
    <property type="term" value="C:cytoplasm"/>
    <property type="evidence" value="ECO:0007669"/>
    <property type="project" value="TreeGrafter"/>
</dbReference>
<evidence type="ECO:0000256" key="3">
    <source>
        <dbReference type="ARBA" id="ARBA00012655"/>
    </source>
</evidence>
<dbReference type="Pfam" id="PF03900">
    <property type="entry name" value="Porphobil_deamC"/>
    <property type="match status" value="1"/>
</dbReference>
<dbReference type="PRINTS" id="PR00151">
    <property type="entry name" value="PORPHBDMNASE"/>
</dbReference>
<evidence type="ECO:0000256" key="4">
    <source>
        <dbReference type="ARBA" id="ARBA00022679"/>
    </source>
</evidence>
<gene>
    <name evidence="8" type="ORF">METZ01_LOCUS488837</name>
</gene>
<dbReference type="GO" id="GO:0004418">
    <property type="term" value="F:hydroxymethylbilane synthase activity"/>
    <property type="evidence" value="ECO:0007669"/>
    <property type="project" value="UniProtKB-EC"/>
</dbReference>
<evidence type="ECO:0000313" key="8">
    <source>
        <dbReference type="EMBL" id="SVE35983.1"/>
    </source>
</evidence>
<evidence type="ECO:0000259" key="7">
    <source>
        <dbReference type="Pfam" id="PF03900"/>
    </source>
</evidence>
<dbReference type="Gene3D" id="3.40.190.10">
    <property type="entry name" value="Periplasmic binding protein-like II"/>
    <property type="match status" value="2"/>
</dbReference>
<evidence type="ECO:0000259" key="6">
    <source>
        <dbReference type="Pfam" id="PF01379"/>
    </source>
</evidence>
<dbReference type="EC" id="2.5.1.61" evidence="3"/>
<dbReference type="Pfam" id="PF01379">
    <property type="entry name" value="Porphobil_deam"/>
    <property type="match status" value="1"/>
</dbReference>